<dbReference type="Gene3D" id="1.10.1900.10">
    <property type="entry name" value="c-terminal domain of poly(a) binding protein"/>
    <property type="match status" value="1"/>
</dbReference>
<keyword evidence="15 22" id="KW-0406">Ion transport</keyword>
<keyword evidence="18 22" id="KW-0407">Ion channel</keyword>
<dbReference type="CDD" id="cd12380">
    <property type="entry name" value="RRM3_I_PABPs"/>
    <property type="match status" value="1"/>
</dbReference>
<feature type="compositionally biased region" description="Basic and acidic residues" evidence="23">
    <location>
        <begin position="1170"/>
        <end position="1185"/>
    </location>
</feature>
<evidence type="ECO:0000256" key="15">
    <source>
        <dbReference type="ARBA" id="ARBA00023065"/>
    </source>
</evidence>
<dbReference type="GO" id="GO:0003723">
    <property type="term" value="F:RNA binding"/>
    <property type="evidence" value="ECO:0007669"/>
    <property type="project" value="UniProtKB-UniRule"/>
</dbReference>
<dbReference type="PROSITE" id="PS51309">
    <property type="entry name" value="PABC"/>
    <property type="match status" value="1"/>
</dbReference>
<feature type="transmembrane region" description="Helical" evidence="24">
    <location>
        <begin position="100"/>
        <end position="123"/>
    </location>
</feature>
<dbReference type="InterPro" id="IPR036053">
    <property type="entry name" value="PABP-dom"/>
</dbReference>
<evidence type="ECO:0000313" key="27">
    <source>
        <dbReference type="EMBL" id="KAK2074688.1"/>
    </source>
</evidence>
<feature type="transmembrane region" description="Helical" evidence="24">
    <location>
        <begin position="185"/>
        <end position="203"/>
    </location>
</feature>
<evidence type="ECO:0000256" key="16">
    <source>
        <dbReference type="ARBA" id="ARBA00023136"/>
    </source>
</evidence>
<dbReference type="GO" id="GO:0051028">
    <property type="term" value="P:mRNA transport"/>
    <property type="evidence" value="ECO:0007669"/>
    <property type="project" value="UniProtKB-KW"/>
</dbReference>
<dbReference type="GO" id="GO:0006397">
    <property type="term" value="P:mRNA processing"/>
    <property type="evidence" value="ECO:0007669"/>
    <property type="project" value="UniProtKB-KW"/>
</dbReference>
<evidence type="ECO:0000256" key="13">
    <source>
        <dbReference type="ARBA" id="ARBA00022884"/>
    </source>
</evidence>
<dbReference type="PRINTS" id="PR01333">
    <property type="entry name" value="2POREKCHANEL"/>
</dbReference>
<feature type="transmembrane region" description="Helical" evidence="24">
    <location>
        <begin position="404"/>
        <end position="424"/>
    </location>
</feature>
<accession>A0AAD9MJ04</accession>
<keyword evidence="10" id="KW-0677">Repeat</keyword>
<feature type="domain" description="RRM" evidence="25">
    <location>
        <begin position="1107"/>
        <end position="1228"/>
    </location>
</feature>
<feature type="compositionally biased region" description="Basic and acidic residues" evidence="23">
    <location>
        <begin position="1153"/>
        <end position="1163"/>
    </location>
</feature>
<dbReference type="PANTHER" id="PTHR24012">
    <property type="entry name" value="RNA BINDING PROTEIN"/>
    <property type="match status" value="1"/>
</dbReference>
<feature type="compositionally biased region" description="Basic and acidic residues" evidence="23">
    <location>
        <begin position="1522"/>
        <end position="1538"/>
    </location>
</feature>
<evidence type="ECO:0000256" key="8">
    <source>
        <dbReference type="ARBA" id="ARBA00022664"/>
    </source>
</evidence>
<feature type="domain" description="RRM" evidence="25">
    <location>
        <begin position="1004"/>
        <end position="1081"/>
    </location>
</feature>
<keyword evidence="14 24" id="KW-1133">Transmembrane helix</keyword>
<keyword evidence="28" id="KW-1185">Reference proteome</keyword>
<dbReference type="FunFam" id="3.30.70.330:FF:000355">
    <property type="entry name" value="Polyadenylate-binding protein"/>
    <property type="match status" value="1"/>
</dbReference>
<dbReference type="CDD" id="cd12381">
    <property type="entry name" value="RRM4_I_PABPs"/>
    <property type="match status" value="1"/>
</dbReference>
<proteinExistence type="inferred from homology"/>
<dbReference type="InterPro" id="IPR002004">
    <property type="entry name" value="PABP_HYD_C"/>
</dbReference>
<comment type="similarity">
    <text evidence="22">Belongs to the two pore domain potassium channel (TC 1.A.1.8) family.</text>
</comment>
<dbReference type="GO" id="GO:0016020">
    <property type="term" value="C:membrane"/>
    <property type="evidence" value="ECO:0007669"/>
    <property type="project" value="UniProtKB-SubCell"/>
</dbReference>
<evidence type="ECO:0000256" key="4">
    <source>
        <dbReference type="ARBA" id="ARBA00008557"/>
    </source>
</evidence>
<feature type="transmembrane region" description="Helical" evidence="24">
    <location>
        <begin position="375"/>
        <end position="392"/>
    </location>
</feature>
<dbReference type="GO" id="GO:0006417">
    <property type="term" value="P:regulation of translation"/>
    <property type="evidence" value="ECO:0007669"/>
    <property type="project" value="UniProtKB-KW"/>
</dbReference>
<feature type="domain" description="RRM" evidence="25">
    <location>
        <begin position="823"/>
        <end position="901"/>
    </location>
</feature>
<dbReference type="FunFam" id="3.30.70.330:FF:000003">
    <property type="entry name" value="Polyadenylate-binding protein"/>
    <property type="match status" value="1"/>
</dbReference>
<feature type="transmembrane region" description="Helical" evidence="24">
    <location>
        <begin position="241"/>
        <end position="264"/>
    </location>
</feature>
<dbReference type="SMART" id="SM00360">
    <property type="entry name" value="RRM"/>
    <property type="match status" value="4"/>
</dbReference>
<evidence type="ECO:0000256" key="5">
    <source>
        <dbReference type="ARBA" id="ARBA00016348"/>
    </source>
</evidence>
<dbReference type="InterPro" id="IPR000504">
    <property type="entry name" value="RRM_dom"/>
</dbReference>
<evidence type="ECO:0000256" key="10">
    <source>
        <dbReference type="ARBA" id="ARBA00022737"/>
    </source>
</evidence>
<evidence type="ECO:0000256" key="9">
    <source>
        <dbReference type="ARBA" id="ARBA00022692"/>
    </source>
</evidence>
<comment type="function">
    <text evidence="19">Binds the poly(A) tail of mRNA. Appears to be an important mediator of the multiple roles of the poly(A) tail in mRNA biogenesis, stability and translation. In the nucleus, involved in both mRNA cleavage and polyadenylation. Is also required for efficient mRNA export to the cytoplasm. Acts in concert with a poly(A)-specific nuclease (PAN) to affect poly(A) tail shortening, which may occur concomitantly with either nucleocytoplasmic mRNA transport or translational initiation. In the cytoplasm, stimulates translation initiation and regulates mRNA decay through translation termination-coupled poly(A) shortening, probably mediated by PAN.</text>
</comment>
<feature type="region of interest" description="Disordered" evidence="23">
    <location>
        <begin position="1138"/>
        <end position="1185"/>
    </location>
</feature>
<evidence type="ECO:0000256" key="11">
    <source>
        <dbReference type="ARBA" id="ARBA00022816"/>
    </source>
</evidence>
<keyword evidence="7" id="KW-0963">Cytoplasm</keyword>
<evidence type="ECO:0000256" key="22">
    <source>
        <dbReference type="RuleBase" id="RU003857"/>
    </source>
</evidence>
<feature type="compositionally biased region" description="Basic residues" evidence="23">
    <location>
        <begin position="673"/>
        <end position="683"/>
    </location>
</feature>
<dbReference type="InterPro" id="IPR013099">
    <property type="entry name" value="K_chnl_dom"/>
</dbReference>
<reference evidence="27" key="1">
    <citation type="journal article" date="2023" name="Mol. Plant Microbe Interact.">
        <title>Elucidating the Obligate Nature and Biological Capacity of an Invasive Fungal Corn Pathogen.</title>
        <authorList>
            <person name="MacCready J.S."/>
            <person name="Roggenkamp E.M."/>
            <person name="Gdanetz K."/>
            <person name="Chilvers M.I."/>
        </authorList>
    </citation>
    <scope>NUCLEOTIDE SEQUENCE</scope>
    <source>
        <strain evidence="27">PM02</strain>
    </source>
</reference>
<keyword evidence="8" id="KW-0507">mRNA processing</keyword>
<gene>
    <name evidence="27" type="ORF">P8C59_008876</name>
</gene>
<organism evidence="27 28">
    <name type="scientific">Phyllachora maydis</name>
    <dbReference type="NCBI Taxonomy" id="1825666"/>
    <lineage>
        <taxon>Eukaryota</taxon>
        <taxon>Fungi</taxon>
        <taxon>Dikarya</taxon>
        <taxon>Ascomycota</taxon>
        <taxon>Pezizomycotina</taxon>
        <taxon>Sordariomycetes</taxon>
        <taxon>Sordariomycetidae</taxon>
        <taxon>Phyllachorales</taxon>
        <taxon>Phyllachoraceae</taxon>
        <taxon>Phyllachora</taxon>
    </lineage>
</organism>
<dbReference type="FunFam" id="3.30.70.330:FF:000384">
    <property type="entry name" value="Polyadenylate-binding protein"/>
    <property type="match status" value="1"/>
</dbReference>
<dbReference type="Gene3D" id="1.10.287.70">
    <property type="match status" value="2"/>
</dbReference>
<dbReference type="InterPro" id="IPR003954">
    <property type="entry name" value="RRM_euk-type"/>
</dbReference>
<protein>
    <recommendedName>
        <fullName evidence="5">Polyadenylate-binding protein, cytoplasmic and nuclear</fullName>
    </recommendedName>
    <alternativeName>
        <fullName evidence="20">Polyadenylate tail-binding protein</fullName>
    </alternativeName>
</protein>
<dbReference type="SUPFAM" id="SSF81324">
    <property type="entry name" value="Voltage-gated potassium channels"/>
    <property type="match status" value="2"/>
</dbReference>
<evidence type="ECO:0000256" key="6">
    <source>
        <dbReference type="ARBA" id="ARBA00022448"/>
    </source>
</evidence>
<feature type="transmembrane region" description="Helical" evidence="24">
    <location>
        <begin position="64"/>
        <end position="88"/>
    </location>
</feature>
<dbReference type="NCBIfam" id="TIGR01628">
    <property type="entry name" value="PABP-1234"/>
    <property type="match status" value="1"/>
</dbReference>
<feature type="region of interest" description="Disordered" evidence="23">
    <location>
        <begin position="479"/>
        <end position="523"/>
    </location>
</feature>
<feature type="transmembrane region" description="Helical" evidence="24">
    <location>
        <begin position="342"/>
        <end position="363"/>
    </location>
</feature>
<evidence type="ECO:0000256" key="18">
    <source>
        <dbReference type="ARBA" id="ARBA00023303"/>
    </source>
</evidence>
<feature type="region of interest" description="Disordered" evidence="23">
    <location>
        <begin position="795"/>
        <end position="820"/>
    </location>
</feature>
<dbReference type="InterPro" id="IPR012677">
    <property type="entry name" value="Nucleotide-bd_a/b_plait_sf"/>
</dbReference>
<dbReference type="InterPro" id="IPR035979">
    <property type="entry name" value="RBD_domain_sf"/>
</dbReference>
<feature type="region of interest" description="Disordered" evidence="23">
    <location>
        <begin position="669"/>
        <end position="719"/>
    </location>
</feature>
<dbReference type="Pfam" id="PF07885">
    <property type="entry name" value="Ion_trans_2"/>
    <property type="match status" value="2"/>
</dbReference>
<keyword evidence="13 21" id="KW-0694">RNA-binding</keyword>
<evidence type="ECO:0000313" key="28">
    <source>
        <dbReference type="Proteomes" id="UP001217918"/>
    </source>
</evidence>
<evidence type="ECO:0000256" key="12">
    <source>
        <dbReference type="ARBA" id="ARBA00022845"/>
    </source>
</evidence>
<keyword evidence="6 22" id="KW-0813">Transport</keyword>
<feature type="compositionally biased region" description="Basic and acidic residues" evidence="23">
    <location>
        <begin position="684"/>
        <end position="693"/>
    </location>
</feature>
<name>A0AAD9MJ04_9PEZI</name>
<evidence type="ECO:0000259" key="26">
    <source>
        <dbReference type="PROSITE" id="PS51309"/>
    </source>
</evidence>
<feature type="domain" description="RRM" evidence="25">
    <location>
        <begin position="911"/>
        <end position="988"/>
    </location>
</feature>
<evidence type="ECO:0000259" key="25">
    <source>
        <dbReference type="PROSITE" id="PS50102"/>
    </source>
</evidence>
<evidence type="ECO:0000256" key="20">
    <source>
        <dbReference type="ARBA" id="ARBA00030979"/>
    </source>
</evidence>
<dbReference type="SUPFAM" id="SSF54928">
    <property type="entry name" value="RNA-binding domain, RBD"/>
    <property type="match status" value="3"/>
</dbReference>
<dbReference type="CDD" id="cd12379">
    <property type="entry name" value="RRM2_I_PABPs"/>
    <property type="match status" value="1"/>
</dbReference>
<dbReference type="Pfam" id="PF00658">
    <property type="entry name" value="MLLE"/>
    <property type="match status" value="1"/>
</dbReference>
<dbReference type="FunFam" id="1.10.1900.10:FF:000004">
    <property type="entry name" value="Polyadenylate-binding protein"/>
    <property type="match status" value="1"/>
</dbReference>
<keyword evidence="11" id="KW-0509">mRNA transport</keyword>
<comment type="subcellular location">
    <subcellularLocation>
        <location evidence="3">Cytoplasm</location>
    </subcellularLocation>
    <subcellularLocation>
        <location evidence="2">Membrane</location>
        <topology evidence="2">Multi-pass membrane protein</topology>
    </subcellularLocation>
    <subcellularLocation>
        <location evidence="1">Nucleus</location>
    </subcellularLocation>
</comment>
<evidence type="ECO:0000256" key="3">
    <source>
        <dbReference type="ARBA" id="ARBA00004496"/>
    </source>
</evidence>
<evidence type="ECO:0000256" key="2">
    <source>
        <dbReference type="ARBA" id="ARBA00004141"/>
    </source>
</evidence>
<dbReference type="SMART" id="SM00361">
    <property type="entry name" value="RRM_1"/>
    <property type="match status" value="3"/>
</dbReference>
<dbReference type="SUPFAM" id="SSF63570">
    <property type="entry name" value="PABC (PABP) domain"/>
    <property type="match status" value="1"/>
</dbReference>
<dbReference type="Proteomes" id="UP001217918">
    <property type="component" value="Unassembled WGS sequence"/>
</dbReference>
<feature type="compositionally biased region" description="Low complexity" evidence="23">
    <location>
        <begin position="810"/>
        <end position="820"/>
    </location>
</feature>
<feature type="region of interest" description="Disordered" evidence="23">
    <location>
        <begin position="1518"/>
        <end position="1538"/>
    </location>
</feature>
<feature type="domain" description="PABC" evidence="26">
    <location>
        <begin position="1439"/>
        <end position="1516"/>
    </location>
</feature>
<dbReference type="EMBL" id="JAQQPM010000008">
    <property type="protein sequence ID" value="KAK2074688.1"/>
    <property type="molecule type" value="Genomic_DNA"/>
</dbReference>
<dbReference type="Gene3D" id="3.30.70.330">
    <property type="match status" value="4"/>
</dbReference>
<evidence type="ECO:0000256" key="7">
    <source>
        <dbReference type="ARBA" id="ARBA00022490"/>
    </source>
</evidence>
<dbReference type="GO" id="GO:0005267">
    <property type="term" value="F:potassium channel activity"/>
    <property type="evidence" value="ECO:0007669"/>
    <property type="project" value="InterPro"/>
</dbReference>
<evidence type="ECO:0000256" key="19">
    <source>
        <dbReference type="ARBA" id="ARBA00024761"/>
    </source>
</evidence>
<feature type="transmembrane region" description="Helical" evidence="24">
    <location>
        <begin position="143"/>
        <end position="164"/>
    </location>
</feature>
<dbReference type="CDD" id="cd12378">
    <property type="entry name" value="RRM1_I_PABPs"/>
    <property type="match status" value="1"/>
</dbReference>
<keyword evidence="17" id="KW-0539">Nucleus</keyword>
<dbReference type="InterPro" id="IPR006515">
    <property type="entry name" value="PABP_1234"/>
</dbReference>
<dbReference type="SMART" id="SM00517">
    <property type="entry name" value="PolyA"/>
    <property type="match status" value="1"/>
</dbReference>
<evidence type="ECO:0000256" key="17">
    <source>
        <dbReference type="ARBA" id="ARBA00023242"/>
    </source>
</evidence>
<dbReference type="InterPro" id="IPR034364">
    <property type="entry name" value="PABP_RRM1"/>
</dbReference>
<evidence type="ECO:0000256" key="14">
    <source>
        <dbReference type="ARBA" id="ARBA00022989"/>
    </source>
</evidence>
<evidence type="ECO:0000256" key="21">
    <source>
        <dbReference type="PROSITE-ProRule" id="PRU00176"/>
    </source>
</evidence>
<dbReference type="GO" id="GO:0005634">
    <property type="term" value="C:nucleus"/>
    <property type="evidence" value="ECO:0007669"/>
    <property type="project" value="UniProtKB-SubCell"/>
</dbReference>
<evidence type="ECO:0000256" key="1">
    <source>
        <dbReference type="ARBA" id="ARBA00004123"/>
    </source>
</evidence>
<keyword evidence="16 24" id="KW-0472">Membrane</keyword>
<feature type="transmembrane region" description="Helical" evidence="24">
    <location>
        <begin position="20"/>
        <end position="44"/>
    </location>
</feature>
<keyword evidence="9 22" id="KW-0812">Transmembrane</keyword>
<feature type="region of interest" description="Disordered" evidence="23">
    <location>
        <begin position="1079"/>
        <end position="1098"/>
    </location>
</feature>
<dbReference type="InterPro" id="IPR045305">
    <property type="entry name" value="RRM2_I_PABPs"/>
</dbReference>
<dbReference type="GO" id="GO:0010494">
    <property type="term" value="C:cytoplasmic stress granule"/>
    <property type="evidence" value="ECO:0007669"/>
    <property type="project" value="UniProtKB-ARBA"/>
</dbReference>
<dbReference type="PROSITE" id="PS50102">
    <property type="entry name" value="RRM"/>
    <property type="match status" value="4"/>
</dbReference>
<comment type="similarity">
    <text evidence="4">Belongs to the polyadenylate-binding protein type-1 family.</text>
</comment>
<keyword evidence="12" id="KW-0810">Translation regulation</keyword>
<feature type="region of interest" description="Disordered" evidence="23">
    <location>
        <begin position="535"/>
        <end position="601"/>
    </location>
</feature>
<sequence length="1538" mass="169445">MDDAEYTHLNPARWWFASSAFPMVAGTLGPCASAFSICALVKPWRMAIPPGADITKAEYIDDPPWLIVTNAVQLALALAANLALLLNMSRKIRFTIAQPVTILGWYCSSLTLVVLLAAAAAGLLRHHVPQHPVPGTLVWSQAFYYAIYSALVYFLVASLMLVTFAGAYSGRYPKDFVLSPSQRTLMLQTIMFLAYLLLGALLFSNLEKWSYLDAVYWADVTLFTVGFGDLYPQSTAGRALLFPYALVGIISLGLVVGSIRSLVLERGKRRLGARMVERKRRDLLRRIHEKGMSDILVPVHTVPTSTAPSFMSAHSVSELERRELEFNLMRKIQRDAADRRRWTAMAVSTTTWLVLWLVGAKIFQDCEADWQGWNYFDGVYFAFVSLTTIGYGDVTPLSAAGKSFFVFWSLMALPTTTVLISNAADTVVKWVRDSTDLLGNVTILPGERGFRKDMIRMAHKLTCGILFDLDAEESSPGFLGSAADQVDAVRGSDETEDERQESDRESQELAKEEGANKGVYKEHGHDGIEMWERVEQADSPSSSSDRINDSRSDLSLGTGKKAITFSNDTKPPRKPSDAGRAQAGRANAPRPRAVRSNLFSQTIRMDRSWSSPRATMPQIPERRADLLVTLIDEIARVTRHLKARPPRKYTFREWAWYLKLIGEDEASADTHRQATRHRHRHRDSKAAEGRGEGGEQALDAPDSSQSVKERKEDEGQMHWSWIGHRSPLMSSQEEAEWILDKLEQKLAEDLRLTCRLFVQRPTGKKIRIRLLTNELGNTSLNGGDIKNASAINTSVNAGEFPGEDPDTAGPTPSSAAPHPQASASLYVGELEPSVTEAMLFELFSQIGSVASIRVCRDAVTRRSLGYAYVNYNTTADGEKALEELNYTLIKGRPCRIMWSQRDPALRKTGQGNVFIKNLDVAIDNKALHDTFAAFGNILSCKVAQDEHGNSKGYGFVHYETDEAAAQAIKHVNGMLLNEKKVYVGHHIPKKDRQSKFEEMKANFTNIYVKNISNDVTDDEFRTLFEGFGEVTSSSLARDETGKSRGFGFVNYTAHEAAAQAVDELNGKDFHGQDLYVGRAQKKHEREEELRKSYEAARQEKQSKYQGVNLYIKNLDDDVDDEKLRDMFSAYGSITSAKVMRDQHSDSGDDEAEGKDKENHKEEEHDADDINGEKSAERKGEKKGDKKLGKSKGFGFVCFSNPDDATKAVAEMNQRMINQKPLYVALAQRKEVRKSQLEASIQARNQLRMQQAAAAAGMNPQFMQQPMFYPPGQQGAFMPPAGGRGMPFPQAGMAMPNVQGGRPGQFPAAYGGQQGGRGGMPPQQMPPAMYPMGQFPPGGPFGQPTNPQYVAALQQVQQQVVGGRGGAGGRGMQQQMLGGMPQMMPGVGGPGMPGFPPNGRAQGANMGRGNVPIRGGAFMGAGRGAIPGGPMGMPDELNASTLLQTQLANASNPQQQKQILGENLFPKIQTIQPELAGKITGMLLEMENNELINLLEDESALQAKVNEAMAVYDDYLKSQGGAKEGDAAGKKDDKVEVKA</sequence>
<evidence type="ECO:0000256" key="24">
    <source>
        <dbReference type="SAM" id="Phobius"/>
    </source>
</evidence>
<feature type="compositionally biased region" description="Basic and acidic residues" evidence="23">
    <location>
        <begin position="707"/>
        <end position="716"/>
    </location>
</feature>
<comment type="caution">
    <text evidence="27">The sequence shown here is derived from an EMBL/GenBank/DDBJ whole genome shotgun (WGS) entry which is preliminary data.</text>
</comment>
<dbReference type="Pfam" id="PF00076">
    <property type="entry name" value="RRM_1"/>
    <property type="match status" value="5"/>
</dbReference>
<evidence type="ECO:0000256" key="23">
    <source>
        <dbReference type="SAM" id="MobiDB-lite"/>
    </source>
</evidence>
<feature type="compositionally biased region" description="Basic and acidic residues" evidence="23">
    <location>
        <begin position="1083"/>
        <end position="1098"/>
    </location>
</feature>
<dbReference type="InterPro" id="IPR003280">
    <property type="entry name" value="2pore_dom_K_chnl"/>
</dbReference>
<feature type="compositionally biased region" description="Basic and acidic residues" evidence="23">
    <location>
        <begin position="501"/>
        <end position="523"/>
    </location>
</feature>